<feature type="transmembrane region" description="Helical" evidence="12">
    <location>
        <begin position="191"/>
        <end position="216"/>
    </location>
</feature>
<reference evidence="14 15" key="1">
    <citation type="submission" date="2020-07" db="EMBL/GenBank/DDBJ databases">
        <title>Genomic Encyclopedia of Archaeal and Bacterial Type Strains, Phase II (KMG-II): from individual species to whole genera.</title>
        <authorList>
            <person name="Goeker M."/>
        </authorList>
    </citation>
    <scope>NUCLEOTIDE SEQUENCE [LARGE SCALE GENOMIC DNA]</scope>
    <source>
        <strain evidence="14 15">DSM 21226</strain>
    </source>
</reference>
<evidence type="ECO:0000256" key="7">
    <source>
        <dbReference type="ARBA" id="ARBA00022989"/>
    </source>
</evidence>
<keyword evidence="4 12" id="KW-0812">Transmembrane</keyword>
<keyword evidence="8" id="KW-0406">Ion transport</keyword>
<feature type="transmembrane region" description="Helical" evidence="12">
    <location>
        <begin position="83"/>
        <end position="100"/>
    </location>
</feature>
<evidence type="ECO:0000313" key="14">
    <source>
        <dbReference type="EMBL" id="NYG33189.1"/>
    </source>
</evidence>
<evidence type="ECO:0000256" key="8">
    <source>
        <dbReference type="ARBA" id="ARBA00023065"/>
    </source>
</evidence>
<dbReference type="Proteomes" id="UP000518288">
    <property type="component" value="Unassembled WGS sequence"/>
</dbReference>
<dbReference type="PANTHER" id="PTHR10027:SF10">
    <property type="entry name" value="SLOWPOKE 2, ISOFORM D"/>
    <property type="match status" value="1"/>
</dbReference>
<evidence type="ECO:0000256" key="1">
    <source>
        <dbReference type="ARBA" id="ARBA00004141"/>
    </source>
</evidence>
<evidence type="ECO:0000259" key="13">
    <source>
        <dbReference type="Pfam" id="PF07885"/>
    </source>
</evidence>
<dbReference type="GO" id="GO:0005267">
    <property type="term" value="F:potassium channel activity"/>
    <property type="evidence" value="ECO:0007669"/>
    <property type="project" value="UniProtKB-KW"/>
</dbReference>
<evidence type="ECO:0000256" key="5">
    <source>
        <dbReference type="ARBA" id="ARBA00022826"/>
    </source>
</evidence>
<feature type="transmembrane region" description="Helical" evidence="12">
    <location>
        <begin position="138"/>
        <end position="156"/>
    </location>
</feature>
<organism evidence="14 15">
    <name type="scientific">Sphaerotilus montanus</name>
    <dbReference type="NCBI Taxonomy" id="522889"/>
    <lineage>
        <taxon>Bacteria</taxon>
        <taxon>Pseudomonadati</taxon>
        <taxon>Pseudomonadota</taxon>
        <taxon>Betaproteobacteria</taxon>
        <taxon>Burkholderiales</taxon>
        <taxon>Sphaerotilaceae</taxon>
        <taxon>Sphaerotilus</taxon>
    </lineage>
</organism>
<dbReference type="GO" id="GO:0016020">
    <property type="term" value="C:membrane"/>
    <property type="evidence" value="ECO:0007669"/>
    <property type="project" value="UniProtKB-SubCell"/>
</dbReference>
<dbReference type="RefSeq" id="WP_246332520.1">
    <property type="nucleotide sequence ID" value="NZ_JACCFH010000001.1"/>
</dbReference>
<evidence type="ECO:0000256" key="12">
    <source>
        <dbReference type="SAM" id="Phobius"/>
    </source>
</evidence>
<dbReference type="InterPro" id="IPR013099">
    <property type="entry name" value="K_chnl_dom"/>
</dbReference>
<dbReference type="PANTHER" id="PTHR10027">
    <property type="entry name" value="CALCIUM-ACTIVATED POTASSIUM CHANNEL ALPHA CHAIN"/>
    <property type="match status" value="1"/>
</dbReference>
<keyword evidence="7 12" id="KW-1133">Transmembrane helix</keyword>
<feature type="transmembrane region" description="Helical" evidence="12">
    <location>
        <begin position="52"/>
        <end position="71"/>
    </location>
</feature>
<sequence length="260" mass="28728">MPAQRLRSALRAHSGSLPLRVLRDPDRWFILGTLIATIPAFYLEMLTGERSLLAAAAYVLAALAMVLRIALRRVLMATRMRRWLVWTLIAGLLLAAVLPPSSTSSFALTLRLLTALLTLLHMMWLLQHLLARDSLPSLLGAAVLVLLLCGAGFWWIEPRTPTLADGLWLAFTTAATVGYGDVVPSTPASKVFAVFVVLLGFGILSLVTASIAAMWVESSERRMEHDILRDLHAEIGQLRAELRATHDELQSLRRRLDQPP</sequence>
<evidence type="ECO:0000256" key="6">
    <source>
        <dbReference type="ARBA" id="ARBA00022958"/>
    </source>
</evidence>
<protein>
    <submittedName>
        <fullName evidence="14">Voltage-gated potassium channel</fullName>
    </submittedName>
</protein>
<evidence type="ECO:0000256" key="9">
    <source>
        <dbReference type="ARBA" id="ARBA00023136"/>
    </source>
</evidence>
<evidence type="ECO:0000256" key="2">
    <source>
        <dbReference type="ARBA" id="ARBA00022448"/>
    </source>
</evidence>
<comment type="subcellular location">
    <subcellularLocation>
        <location evidence="1">Membrane</location>
        <topology evidence="1">Multi-pass membrane protein</topology>
    </subcellularLocation>
</comment>
<evidence type="ECO:0000256" key="10">
    <source>
        <dbReference type="ARBA" id="ARBA00023303"/>
    </source>
</evidence>
<feature type="domain" description="Potassium channel" evidence="13">
    <location>
        <begin position="143"/>
        <end position="214"/>
    </location>
</feature>
<name>A0A7Y9R087_9BURK</name>
<dbReference type="AlphaFoldDB" id="A0A7Y9R087"/>
<keyword evidence="6" id="KW-0630">Potassium</keyword>
<keyword evidence="10 14" id="KW-0407">Ion channel</keyword>
<dbReference type="InterPro" id="IPR047871">
    <property type="entry name" value="K_chnl_Slo-like"/>
</dbReference>
<keyword evidence="2" id="KW-0813">Transport</keyword>
<feature type="transmembrane region" description="Helical" evidence="12">
    <location>
        <begin position="106"/>
        <end position="126"/>
    </location>
</feature>
<evidence type="ECO:0000256" key="4">
    <source>
        <dbReference type="ARBA" id="ARBA00022692"/>
    </source>
</evidence>
<feature type="transmembrane region" description="Helical" evidence="12">
    <location>
        <begin position="28"/>
        <end position="46"/>
    </location>
</feature>
<dbReference type="Gene3D" id="1.10.287.70">
    <property type="match status" value="1"/>
</dbReference>
<keyword evidence="9 12" id="KW-0472">Membrane</keyword>
<evidence type="ECO:0000256" key="11">
    <source>
        <dbReference type="SAM" id="Coils"/>
    </source>
</evidence>
<dbReference type="Pfam" id="PF07885">
    <property type="entry name" value="Ion_trans_2"/>
    <property type="match status" value="1"/>
</dbReference>
<keyword evidence="3" id="KW-0633">Potassium transport</keyword>
<comment type="caution">
    <text evidence="14">The sequence shown here is derived from an EMBL/GenBank/DDBJ whole genome shotgun (WGS) entry which is preliminary data.</text>
</comment>
<dbReference type="SUPFAM" id="SSF81324">
    <property type="entry name" value="Voltage-gated potassium channels"/>
    <property type="match status" value="1"/>
</dbReference>
<evidence type="ECO:0000313" key="15">
    <source>
        <dbReference type="Proteomes" id="UP000518288"/>
    </source>
</evidence>
<keyword evidence="11" id="KW-0175">Coiled coil</keyword>
<accession>A0A7Y9R087</accession>
<proteinExistence type="predicted"/>
<keyword evidence="15" id="KW-1185">Reference proteome</keyword>
<evidence type="ECO:0000256" key="3">
    <source>
        <dbReference type="ARBA" id="ARBA00022538"/>
    </source>
</evidence>
<dbReference type="EMBL" id="JACCFH010000001">
    <property type="protein sequence ID" value="NYG33189.1"/>
    <property type="molecule type" value="Genomic_DNA"/>
</dbReference>
<gene>
    <name evidence="14" type="ORF">BDD16_002175</name>
</gene>
<feature type="coiled-coil region" evidence="11">
    <location>
        <begin position="228"/>
        <end position="255"/>
    </location>
</feature>
<keyword evidence="5" id="KW-0631">Potassium channel</keyword>